<organism evidence="2 3">
    <name type="scientific">Notoacmeibacter marinus</name>
    <dbReference type="NCBI Taxonomy" id="1876515"/>
    <lineage>
        <taxon>Bacteria</taxon>
        <taxon>Pseudomonadati</taxon>
        <taxon>Pseudomonadota</taxon>
        <taxon>Alphaproteobacteria</taxon>
        <taxon>Hyphomicrobiales</taxon>
        <taxon>Notoacmeibacteraceae</taxon>
        <taxon>Notoacmeibacter</taxon>
    </lineage>
</organism>
<gene>
    <name evidence="2" type="ORF">B7H23_03345</name>
</gene>
<comment type="caution">
    <text evidence="2">The sequence shown here is derived from an EMBL/GenBank/DDBJ whole genome shotgun (WGS) entry which is preliminary data.</text>
</comment>
<evidence type="ECO:0000313" key="3">
    <source>
        <dbReference type="Proteomes" id="UP000215405"/>
    </source>
</evidence>
<accession>A0A231V195</accession>
<feature type="transmembrane region" description="Helical" evidence="1">
    <location>
        <begin position="12"/>
        <end position="34"/>
    </location>
</feature>
<name>A0A231V195_9HYPH</name>
<protein>
    <submittedName>
        <fullName evidence="2">Uncharacterized protein</fullName>
    </submittedName>
</protein>
<proteinExistence type="predicted"/>
<dbReference type="EMBL" id="NBYO01000001">
    <property type="protein sequence ID" value="OXT01985.1"/>
    <property type="molecule type" value="Genomic_DNA"/>
</dbReference>
<evidence type="ECO:0000256" key="1">
    <source>
        <dbReference type="SAM" id="Phobius"/>
    </source>
</evidence>
<evidence type="ECO:0000313" key="2">
    <source>
        <dbReference type="EMBL" id="OXT01985.1"/>
    </source>
</evidence>
<dbReference type="AlphaFoldDB" id="A0A231V195"/>
<sequence length="180" mass="18877">MPFDITSLPVSGGVLVAGAAWAGLSAFVLGPLVAERSAETIGWMPQCERLVADDIMESGVEPELQLMLGCHDVLGVLPPEHRQILETFGLDMACEMVDAANDQKKRLADLKRQKLERAVAQAGSKCACAVSHMTVSKRWDFAVAAGSARTVMPSSVANIGASLLGSLASPSCANLIKAEG</sequence>
<dbReference type="Proteomes" id="UP000215405">
    <property type="component" value="Unassembled WGS sequence"/>
</dbReference>
<keyword evidence="1" id="KW-1133">Transmembrane helix</keyword>
<keyword evidence="3" id="KW-1185">Reference proteome</keyword>
<reference evidence="3" key="1">
    <citation type="journal article" date="2017" name="Int. J. Syst. Evol. Microbiol.">
        <title>Notoacmeibacter marinus gen. nov., sp. nov., isolated from the gut of a limpet and proposal of Notoacmeibacteraceae fam. nov. in the order Rhizobiales of the class Alphaproteobacteria.</title>
        <authorList>
            <person name="Huang Z."/>
            <person name="Guo F."/>
            <person name="Lai Q."/>
        </authorList>
    </citation>
    <scope>NUCLEOTIDE SEQUENCE [LARGE SCALE GENOMIC DNA]</scope>
    <source>
        <strain evidence="3">XMTR2A4</strain>
    </source>
</reference>
<keyword evidence="1" id="KW-0812">Transmembrane</keyword>
<dbReference type="RefSeq" id="WP_094075951.1">
    <property type="nucleotide sequence ID" value="NZ_NBYO01000001.1"/>
</dbReference>
<keyword evidence="1" id="KW-0472">Membrane</keyword>